<proteinExistence type="predicted"/>
<evidence type="ECO:0000313" key="2">
    <source>
        <dbReference type="Proteomes" id="UP000241462"/>
    </source>
</evidence>
<reference evidence="1 2" key="1">
    <citation type="journal article" date="2018" name="Mycol. Prog.">
        <title>Coniella lustricola, a new species from submerged detritus.</title>
        <authorList>
            <person name="Raudabaugh D.B."/>
            <person name="Iturriaga T."/>
            <person name="Carver A."/>
            <person name="Mondo S."/>
            <person name="Pangilinan J."/>
            <person name="Lipzen A."/>
            <person name="He G."/>
            <person name="Amirebrahimi M."/>
            <person name="Grigoriev I.V."/>
            <person name="Miller A.N."/>
        </authorList>
    </citation>
    <scope>NUCLEOTIDE SEQUENCE [LARGE SCALE GENOMIC DNA]</scope>
    <source>
        <strain evidence="1 2">B22-T-1</strain>
    </source>
</reference>
<name>A0A2T3A189_9PEZI</name>
<sequence length="110" mass="11751">MDSGSITATQPVNSVKAQEIFDTEVEAAGCTSAADSAKLDCLRRVDYDTFANAANNVPAYLGHTSLAFSYARRPDGRTFTASPGLLAPTEKYAEVSMIIGTQENWLSKPS</sequence>
<gene>
    <name evidence="1" type="ORF">BD289DRAFT_455033</name>
</gene>
<keyword evidence="2" id="KW-1185">Reference proteome</keyword>
<protein>
    <recommendedName>
        <fullName evidence="3">Carboxylesterase type B domain-containing protein</fullName>
    </recommendedName>
</protein>
<dbReference type="Gene3D" id="3.40.50.1820">
    <property type="entry name" value="alpha/beta hydrolase"/>
    <property type="match status" value="1"/>
</dbReference>
<organism evidence="1 2">
    <name type="scientific">Coniella lustricola</name>
    <dbReference type="NCBI Taxonomy" id="2025994"/>
    <lineage>
        <taxon>Eukaryota</taxon>
        <taxon>Fungi</taxon>
        <taxon>Dikarya</taxon>
        <taxon>Ascomycota</taxon>
        <taxon>Pezizomycotina</taxon>
        <taxon>Sordariomycetes</taxon>
        <taxon>Sordariomycetidae</taxon>
        <taxon>Diaporthales</taxon>
        <taxon>Schizoparmaceae</taxon>
        <taxon>Coniella</taxon>
    </lineage>
</organism>
<dbReference type="InterPro" id="IPR029058">
    <property type="entry name" value="AB_hydrolase_fold"/>
</dbReference>
<dbReference type="EMBL" id="KZ678514">
    <property type="protein sequence ID" value="PSR80929.1"/>
    <property type="molecule type" value="Genomic_DNA"/>
</dbReference>
<dbReference type="SUPFAM" id="SSF53474">
    <property type="entry name" value="alpha/beta-Hydrolases"/>
    <property type="match status" value="1"/>
</dbReference>
<dbReference type="STRING" id="2025994.A0A2T3A189"/>
<evidence type="ECO:0000313" key="1">
    <source>
        <dbReference type="EMBL" id="PSR80929.1"/>
    </source>
</evidence>
<accession>A0A2T3A189</accession>
<dbReference type="OrthoDB" id="408631at2759"/>
<dbReference type="Proteomes" id="UP000241462">
    <property type="component" value="Unassembled WGS sequence"/>
</dbReference>
<dbReference type="InParanoid" id="A0A2T3A189"/>
<dbReference type="AlphaFoldDB" id="A0A2T3A189"/>
<evidence type="ECO:0008006" key="3">
    <source>
        <dbReference type="Google" id="ProtNLM"/>
    </source>
</evidence>